<dbReference type="Pfam" id="PF02538">
    <property type="entry name" value="Hydantoinase_B"/>
    <property type="match status" value="1"/>
</dbReference>
<feature type="domain" description="Hydantoinase B/oxoprolinase" evidence="1">
    <location>
        <begin position="13"/>
        <end position="534"/>
    </location>
</feature>
<dbReference type="InterPro" id="IPR045079">
    <property type="entry name" value="Oxoprolinase-like"/>
</dbReference>
<name>A0ABQ0P3A6_9PROT</name>
<evidence type="ECO:0000313" key="3">
    <source>
        <dbReference type="Proteomes" id="UP001060895"/>
    </source>
</evidence>
<protein>
    <submittedName>
        <fullName evidence="2">5-oxoprolinase</fullName>
    </submittedName>
</protein>
<organism evidence="2 3">
    <name type="scientific">Gluconacetobacter sacchari DSM 12717</name>
    <dbReference type="NCBI Taxonomy" id="1307940"/>
    <lineage>
        <taxon>Bacteria</taxon>
        <taxon>Pseudomonadati</taxon>
        <taxon>Pseudomonadota</taxon>
        <taxon>Alphaproteobacteria</taxon>
        <taxon>Acetobacterales</taxon>
        <taxon>Acetobacteraceae</taxon>
        <taxon>Gluconacetobacter</taxon>
    </lineage>
</organism>
<comment type="caution">
    <text evidence="2">The sequence shown here is derived from an EMBL/GenBank/DDBJ whole genome shotgun (WGS) entry which is preliminary data.</text>
</comment>
<accession>A0ABQ0P3A6</accession>
<dbReference type="Proteomes" id="UP001060895">
    <property type="component" value="Unassembled WGS sequence"/>
</dbReference>
<dbReference type="EMBL" id="BAQP01000015">
    <property type="protein sequence ID" value="GBQ20133.1"/>
    <property type="molecule type" value="Genomic_DNA"/>
</dbReference>
<evidence type="ECO:0000259" key="1">
    <source>
        <dbReference type="Pfam" id="PF02538"/>
    </source>
</evidence>
<proteinExistence type="predicted"/>
<gene>
    <name evidence="2" type="ORF">AA12717_0476</name>
</gene>
<dbReference type="RefSeq" id="WP_220795170.1">
    <property type="nucleotide sequence ID" value="NZ_BAQP01000015.1"/>
</dbReference>
<evidence type="ECO:0000313" key="2">
    <source>
        <dbReference type="EMBL" id="GBQ20133.1"/>
    </source>
</evidence>
<dbReference type="PANTHER" id="PTHR11365">
    <property type="entry name" value="5-OXOPROLINASE RELATED"/>
    <property type="match status" value="1"/>
</dbReference>
<sequence length="536" mass="56344">MPDMFDTRWLEPLRLTLQGIADRMQHCLISGAHSTVAREGGDCAAALFLPDGRLLAQARSLPLLLGSLIPAVAAVIEHFPVDTMRQGDGFLLNDPWHGGSHLPDLVVVRPIVVDGRVVALAAANLHHQDVGGMTPGSLPPDAREIFHEGMRIPPVQAWRDDTADAAVRTILRANSRTPDLLDGDLGAQWAAACLGDREIGRLVGRHGRNAFLEGSARLFAEAERMMRLTLQCLPDGQAQWDDALDGDGIGQDPVRLHVTVRKHGDELDIDFTGSQAQTAGPVNASPAAMLSAALFFMRTLVPDAPNNAGCLAPLRFVLPPGSVVNPDFPAALNARTATVKLAVNAVLGAWSRYLASVAGQRGDAPMASAAANAGVATVISVGGRRENGRRYFFTEIIASGTGGNSMDSGVAGISSDVSNARNTPVEILEARAPVRVRDYAVNAGSGGAGLHRGGDGVVRSWTLLDGTATVSYRGERHLHRAQGLDGGRPGACSAAWVVRRDGTRQDLPARARVDLVAGDTLTVRTAGGGGWGSPSA</sequence>
<dbReference type="InterPro" id="IPR003692">
    <property type="entry name" value="Hydantoinase_B"/>
</dbReference>
<reference evidence="2" key="1">
    <citation type="submission" date="2013-04" db="EMBL/GenBank/DDBJ databases">
        <title>The genome sequencing project of 58 acetic acid bacteria.</title>
        <authorList>
            <person name="Okamoto-Kainuma A."/>
            <person name="Ishikawa M."/>
            <person name="Umino S."/>
            <person name="Koizumi Y."/>
            <person name="Shiwa Y."/>
            <person name="Yoshikawa H."/>
            <person name="Matsutani M."/>
            <person name="Matsushita K."/>
        </authorList>
    </citation>
    <scope>NUCLEOTIDE SEQUENCE</scope>
    <source>
        <strain evidence="2">DSM 12717</strain>
    </source>
</reference>
<keyword evidence="3" id="KW-1185">Reference proteome</keyword>
<dbReference type="PANTHER" id="PTHR11365:SF23">
    <property type="entry name" value="HYPOTHETICAL 5-OXOPROLINASE (EUROFUNG)-RELATED"/>
    <property type="match status" value="1"/>
</dbReference>